<feature type="compositionally biased region" description="Polar residues" evidence="1">
    <location>
        <begin position="23"/>
        <end position="35"/>
    </location>
</feature>
<dbReference type="PANTHER" id="PTHR45023:SF13">
    <property type="entry name" value="PUTATIVE-RELATED"/>
    <property type="match status" value="1"/>
</dbReference>
<dbReference type="PANTHER" id="PTHR45023">
    <property type="match status" value="1"/>
</dbReference>
<dbReference type="GO" id="GO:0003677">
    <property type="term" value="F:DNA binding"/>
    <property type="evidence" value="ECO:0007669"/>
    <property type="project" value="UniProtKB-KW"/>
</dbReference>
<dbReference type="AlphaFoldDB" id="A0A2U1QM41"/>
<reference evidence="2 3" key="1">
    <citation type="journal article" date="2018" name="Mol. Plant">
        <title>The genome of Artemisia annua provides insight into the evolution of Asteraceae family and artemisinin biosynthesis.</title>
        <authorList>
            <person name="Shen Q."/>
            <person name="Zhang L."/>
            <person name="Liao Z."/>
            <person name="Wang S."/>
            <person name="Yan T."/>
            <person name="Shi P."/>
            <person name="Liu M."/>
            <person name="Fu X."/>
            <person name="Pan Q."/>
            <person name="Wang Y."/>
            <person name="Lv Z."/>
            <person name="Lu X."/>
            <person name="Zhang F."/>
            <person name="Jiang W."/>
            <person name="Ma Y."/>
            <person name="Chen M."/>
            <person name="Hao X."/>
            <person name="Li L."/>
            <person name="Tang Y."/>
            <person name="Lv G."/>
            <person name="Zhou Y."/>
            <person name="Sun X."/>
            <person name="Brodelius P.E."/>
            <person name="Rose J.K.C."/>
            <person name="Tang K."/>
        </authorList>
    </citation>
    <scope>NUCLEOTIDE SEQUENCE [LARGE SCALE GENOMIC DNA]</scope>
    <source>
        <strain evidence="3">cv. Huhao1</strain>
        <tissue evidence="2">Leaf</tissue>
    </source>
</reference>
<evidence type="ECO:0000313" key="2">
    <source>
        <dbReference type="EMBL" id="PWA99061.1"/>
    </source>
</evidence>
<feature type="region of interest" description="Disordered" evidence="1">
    <location>
        <begin position="90"/>
        <end position="109"/>
    </location>
</feature>
<feature type="region of interest" description="Disordered" evidence="1">
    <location>
        <begin position="1"/>
        <end position="57"/>
    </location>
</feature>
<proteinExistence type="predicted"/>
<dbReference type="Proteomes" id="UP000245207">
    <property type="component" value="Unassembled WGS sequence"/>
</dbReference>
<dbReference type="EMBL" id="PKPP01000037">
    <property type="protein sequence ID" value="PWA99061.1"/>
    <property type="molecule type" value="Genomic_DNA"/>
</dbReference>
<evidence type="ECO:0000256" key="1">
    <source>
        <dbReference type="SAM" id="MobiDB-lite"/>
    </source>
</evidence>
<dbReference type="OrthoDB" id="1225588at2759"/>
<keyword evidence="2" id="KW-0238">DNA-binding</keyword>
<feature type="compositionally biased region" description="Basic and acidic residues" evidence="1">
    <location>
        <begin position="96"/>
        <end position="105"/>
    </location>
</feature>
<keyword evidence="3" id="KW-1185">Reference proteome</keyword>
<gene>
    <name evidence="2" type="ORF">CTI12_AA008420</name>
</gene>
<comment type="caution">
    <text evidence="2">The sequence shown here is derived from an EMBL/GenBank/DDBJ whole genome shotgun (WGS) entry which is preliminary data.</text>
</comment>
<feature type="compositionally biased region" description="Basic residues" evidence="1">
    <location>
        <begin position="1"/>
        <end position="13"/>
    </location>
</feature>
<protein>
    <submittedName>
        <fullName evidence="2">Myb-like domain, Myb/SANT-like DNA-binding domain protein</fullName>
    </submittedName>
</protein>
<organism evidence="2 3">
    <name type="scientific">Artemisia annua</name>
    <name type="common">Sweet wormwood</name>
    <dbReference type="NCBI Taxonomy" id="35608"/>
    <lineage>
        <taxon>Eukaryota</taxon>
        <taxon>Viridiplantae</taxon>
        <taxon>Streptophyta</taxon>
        <taxon>Embryophyta</taxon>
        <taxon>Tracheophyta</taxon>
        <taxon>Spermatophyta</taxon>
        <taxon>Magnoliopsida</taxon>
        <taxon>eudicotyledons</taxon>
        <taxon>Gunneridae</taxon>
        <taxon>Pentapetalae</taxon>
        <taxon>asterids</taxon>
        <taxon>campanulids</taxon>
        <taxon>Asterales</taxon>
        <taxon>Asteraceae</taxon>
        <taxon>Asteroideae</taxon>
        <taxon>Anthemideae</taxon>
        <taxon>Artemisiinae</taxon>
        <taxon>Artemisia</taxon>
    </lineage>
</organism>
<name>A0A2U1QM41_ARTAN</name>
<accession>A0A2U1QM41</accession>
<sequence length="309" mass="36318">MERGKRGAIRGRGSRGAIRPRIQSQPGHESSSSQPGYHPQMYPQSPPFFYTQQPLPQLPTNFEPFDYQYTQQLPPQMPTNFDPYELRYNQQKRRDRVSEPLPIRDDTDDDEYLDHVNVVPETQPINEEAVEVEQDVQEVEEVEVMRPQKKVNTVWTPDEEEALAKAWIKISVDREVGDRQTKEGFWKRVLKYYKTLMPRTQRNKDQLNSKWTPMQASIAAFNGYFIQALEVQKKKDEEYFNFINGEVYNRDMKFVMDPHDNIPDPAFKQFIITRKREICAKYGWPCSLYDLIGKARYAPNTGGRVVCRI</sequence>
<evidence type="ECO:0000313" key="3">
    <source>
        <dbReference type="Proteomes" id="UP000245207"/>
    </source>
</evidence>